<evidence type="ECO:0000313" key="3">
    <source>
        <dbReference type="Proteomes" id="UP000053593"/>
    </source>
</evidence>
<sequence length="340" mass="37386">MNQALDSLQIDNKTREALQRLQNEGFDGSDLSSYLPRRLASVLVLLYSHAGILRVLLTTRSKNLRSHPGETALPGGRVDETDKDTIETAFREANEEVNLPYPSSLSMPNGLNSIAADALTSPYIHTLCALTPHIAPWGIVITPVVAYLSTSSPYESAHMYLQTILRANPDEVDRIFTHPLEAILDPTLLVNPAFTVAEGEQFQSKRVGDEGISEALLADEELLSTDKRGSDLSAGETENAKEVADSRLNFKAVKLADKGSDNWPYQDDYYNFSDFKFPQPNDPDATIRLHRFRSTASPIEGLTANILMRVATIAYAKPSVPPIEAHGPGQVRGFVERKAP</sequence>
<reference evidence="2 3" key="1">
    <citation type="submission" date="2014-04" db="EMBL/GenBank/DDBJ databases">
        <title>Evolutionary Origins and Diversification of the Mycorrhizal Mutualists.</title>
        <authorList>
            <consortium name="DOE Joint Genome Institute"/>
            <consortium name="Mycorrhizal Genomics Consortium"/>
            <person name="Kohler A."/>
            <person name="Kuo A."/>
            <person name="Nagy L.G."/>
            <person name="Floudas D."/>
            <person name="Copeland A."/>
            <person name="Barry K.W."/>
            <person name="Cichocki N."/>
            <person name="Veneault-Fourrey C."/>
            <person name="LaButti K."/>
            <person name="Lindquist E.A."/>
            <person name="Lipzen A."/>
            <person name="Lundell T."/>
            <person name="Morin E."/>
            <person name="Murat C."/>
            <person name="Riley R."/>
            <person name="Ohm R."/>
            <person name="Sun H."/>
            <person name="Tunlid A."/>
            <person name="Henrissat B."/>
            <person name="Grigoriev I.V."/>
            <person name="Hibbett D.S."/>
            <person name="Martin F."/>
        </authorList>
    </citation>
    <scope>NUCLEOTIDE SEQUENCE [LARGE SCALE GENOMIC DNA]</scope>
    <source>
        <strain evidence="2 3">FD-317 M1</strain>
    </source>
</reference>
<dbReference type="HOGENOM" id="CLU_040940_2_2_1"/>
<dbReference type="InterPro" id="IPR000086">
    <property type="entry name" value="NUDIX_hydrolase_dom"/>
</dbReference>
<evidence type="ECO:0000259" key="1">
    <source>
        <dbReference type="PROSITE" id="PS51462"/>
    </source>
</evidence>
<evidence type="ECO:0000313" key="2">
    <source>
        <dbReference type="EMBL" id="KIK62616.1"/>
    </source>
</evidence>
<dbReference type="SUPFAM" id="SSF55811">
    <property type="entry name" value="Nudix"/>
    <property type="match status" value="1"/>
</dbReference>
<dbReference type="PANTHER" id="PTHR12992">
    <property type="entry name" value="NUDIX HYDROLASE"/>
    <property type="match status" value="1"/>
</dbReference>
<gene>
    <name evidence="2" type="ORF">GYMLUDRAFT_198424</name>
</gene>
<dbReference type="Pfam" id="PF00293">
    <property type="entry name" value="NUDIX"/>
    <property type="match status" value="1"/>
</dbReference>
<accession>A0A0D0C3D3</accession>
<dbReference type="EMBL" id="KN834767">
    <property type="protein sequence ID" value="KIK62616.1"/>
    <property type="molecule type" value="Genomic_DNA"/>
</dbReference>
<dbReference type="GO" id="GO:0015938">
    <property type="term" value="P:coenzyme A catabolic process"/>
    <property type="evidence" value="ECO:0007669"/>
    <property type="project" value="TreeGrafter"/>
</dbReference>
<organism evidence="2 3">
    <name type="scientific">Collybiopsis luxurians FD-317 M1</name>
    <dbReference type="NCBI Taxonomy" id="944289"/>
    <lineage>
        <taxon>Eukaryota</taxon>
        <taxon>Fungi</taxon>
        <taxon>Dikarya</taxon>
        <taxon>Basidiomycota</taxon>
        <taxon>Agaricomycotina</taxon>
        <taxon>Agaricomycetes</taxon>
        <taxon>Agaricomycetidae</taxon>
        <taxon>Agaricales</taxon>
        <taxon>Marasmiineae</taxon>
        <taxon>Omphalotaceae</taxon>
        <taxon>Collybiopsis</taxon>
        <taxon>Collybiopsis luxurians</taxon>
    </lineage>
</organism>
<dbReference type="PROSITE" id="PS51462">
    <property type="entry name" value="NUDIX"/>
    <property type="match status" value="1"/>
</dbReference>
<dbReference type="Gene3D" id="3.90.79.10">
    <property type="entry name" value="Nucleoside Triphosphate Pyrophosphohydrolase"/>
    <property type="match status" value="1"/>
</dbReference>
<dbReference type="OrthoDB" id="10260614at2759"/>
<protein>
    <recommendedName>
        <fullName evidence="1">Nudix hydrolase domain-containing protein</fullName>
    </recommendedName>
</protein>
<dbReference type="PANTHER" id="PTHR12992:SF45">
    <property type="entry name" value="NUDIX HYDROLASE DOMAIN-CONTAINING PROTEIN"/>
    <property type="match status" value="1"/>
</dbReference>
<dbReference type="Proteomes" id="UP000053593">
    <property type="component" value="Unassembled WGS sequence"/>
</dbReference>
<keyword evidence="3" id="KW-1185">Reference proteome</keyword>
<dbReference type="CDD" id="cd03426">
    <property type="entry name" value="NUDIX_CoAse_Nudt7"/>
    <property type="match status" value="1"/>
</dbReference>
<dbReference type="InterPro" id="IPR015797">
    <property type="entry name" value="NUDIX_hydrolase-like_dom_sf"/>
</dbReference>
<feature type="domain" description="Nudix hydrolase" evidence="1">
    <location>
        <begin position="36"/>
        <end position="202"/>
    </location>
</feature>
<proteinExistence type="predicted"/>
<dbReference type="AlphaFoldDB" id="A0A0D0C3D3"/>
<dbReference type="GO" id="GO:0010945">
    <property type="term" value="F:coenzyme A diphosphatase activity"/>
    <property type="evidence" value="ECO:0007669"/>
    <property type="project" value="InterPro"/>
</dbReference>
<dbReference type="InterPro" id="IPR045121">
    <property type="entry name" value="CoAse"/>
</dbReference>
<name>A0A0D0C3D3_9AGAR</name>